<sequence length="160" mass="17811">MPPQQVQSDASKEAQIQLALQALKQDANLSLQRAAAIYSVPRKTLSNRRAGRPSRADAMPNSRGLDNNKEQCNLGPVSTNWPNNNTYNFNKAGFMMGIILTGAVVTALERQGRLKTVQPGNREWTTVIKSINARGWAVPPFIIFQGKHHLSAWYQEKDLL</sequence>
<organism evidence="1 2">
    <name type="scientific">Boeremia exigua</name>
    <dbReference type="NCBI Taxonomy" id="749465"/>
    <lineage>
        <taxon>Eukaryota</taxon>
        <taxon>Fungi</taxon>
        <taxon>Dikarya</taxon>
        <taxon>Ascomycota</taxon>
        <taxon>Pezizomycotina</taxon>
        <taxon>Dothideomycetes</taxon>
        <taxon>Pleosporomycetidae</taxon>
        <taxon>Pleosporales</taxon>
        <taxon>Pleosporineae</taxon>
        <taxon>Didymellaceae</taxon>
        <taxon>Boeremia</taxon>
    </lineage>
</organism>
<comment type="caution">
    <text evidence="1">The sequence shown here is derived from an EMBL/GenBank/DDBJ whole genome shotgun (WGS) entry which is preliminary data.</text>
</comment>
<accession>A0ACC2I467</accession>
<evidence type="ECO:0000313" key="1">
    <source>
        <dbReference type="EMBL" id="KAJ8109546.1"/>
    </source>
</evidence>
<evidence type="ECO:0000313" key="2">
    <source>
        <dbReference type="Proteomes" id="UP001153331"/>
    </source>
</evidence>
<reference evidence="1" key="1">
    <citation type="submission" date="2022-11" db="EMBL/GenBank/DDBJ databases">
        <title>Genome Sequence of Boeremia exigua.</title>
        <authorList>
            <person name="Buettner E."/>
        </authorList>
    </citation>
    <scope>NUCLEOTIDE SEQUENCE</scope>
    <source>
        <strain evidence="1">CU02</strain>
    </source>
</reference>
<dbReference type="Proteomes" id="UP001153331">
    <property type="component" value="Unassembled WGS sequence"/>
</dbReference>
<keyword evidence="2" id="KW-1185">Reference proteome</keyword>
<proteinExistence type="predicted"/>
<dbReference type="EMBL" id="JAPHNI010000601">
    <property type="protein sequence ID" value="KAJ8109546.1"/>
    <property type="molecule type" value="Genomic_DNA"/>
</dbReference>
<name>A0ACC2I467_9PLEO</name>
<gene>
    <name evidence="1" type="ORF">OPT61_g7383</name>
</gene>
<protein>
    <submittedName>
        <fullName evidence="1">Uncharacterized protein</fullName>
    </submittedName>
</protein>